<comment type="caution">
    <text evidence="1">The sequence shown here is derived from an EMBL/GenBank/DDBJ whole genome shotgun (WGS) entry which is preliminary data.</text>
</comment>
<dbReference type="AlphaFoldDB" id="A0A0F9QR70"/>
<dbReference type="InterPro" id="IPR021251">
    <property type="entry name" value="DUF2793"/>
</dbReference>
<evidence type="ECO:0008006" key="2">
    <source>
        <dbReference type="Google" id="ProtNLM"/>
    </source>
</evidence>
<name>A0A0F9QR70_9ZZZZ</name>
<proteinExistence type="predicted"/>
<sequence length="464" mass="47601">MTDTSPILEMPYIQPAQAQKHVTHNEALRLLDAIVQLVVLTDDQNSPPVTPEEGGCYLVAENGQAAWAGQDQNIAIFSDAAWQFIIPKEGWVAQVTGKDSEVVFDGTVWTSRRLGNLAGLGIGADYDAYNRLVVSADAVLLNNAGAGHQVKVNKATGGDTASLVFQTGFSGRAELGLVNNDDFALKVSSDGVNWTEALRVDGLTGRVTTGVAGWREMLAGPRSFFVDAILGNDAGSGLGQASDAFASLPRALAAALSLDSGGHDITIEIASGTYGLAETLRIGTGLTGGGKLILQGNSADPDAATIEATDSVIEVSSGYLLLRGVRLQNSSTVKAVVTVATQGEVILDQVAFGPAGGHLNVAGGRVALAGGYAIKGSAAYHLRVSEGGLYDGSAQPVVLQDTPSFSDTYITCSEGGVARVTGQGFTGNAAGKRFDLSTNGIIIAGGNTLPGDTAGTTQTGGQYA</sequence>
<protein>
    <recommendedName>
        <fullName evidence="2">DUF2793 domain-containing protein</fullName>
    </recommendedName>
</protein>
<gene>
    <name evidence="1" type="ORF">LCGC14_0983680</name>
</gene>
<reference evidence="1" key="1">
    <citation type="journal article" date="2015" name="Nature">
        <title>Complex archaea that bridge the gap between prokaryotes and eukaryotes.</title>
        <authorList>
            <person name="Spang A."/>
            <person name="Saw J.H."/>
            <person name="Jorgensen S.L."/>
            <person name="Zaremba-Niedzwiedzka K."/>
            <person name="Martijn J."/>
            <person name="Lind A.E."/>
            <person name="van Eijk R."/>
            <person name="Schleper C."/>
            <person name="Guy L."/>
            <person name="Ettema T.J."/>
        </authorList>
    </citation>
    <scope>NUCLEOTIDE SEQUENCE</scope>
</reference>
<dbReference type="Pfam" id="PF10983">
    <property type="entry name" value="DUF2793"/>
    <property type="match status" value="1"/>
</dbReference>
<evidence type="ECO:0000313" key="1">
    <source>
        <dbReference type="EMBL" id="KKN15666.1"/>
    </source>
</evidence>
<dbReference type="SUPFAM" id="SSF51126">
    <property type="entry name" value="Pectin lyase-like"/>
    <property type="match status" value="1"/>
</dbReference>
<dbReference type="EMBL" id="LAZR01003690">
    <property type="protein sequence ID" value="KKN15666.1"/>
    <property type="molecule type" value="Genomic_DNA"/>
</dbReference>
<dbReference type="InterPro" id="IPR011050">
    <property type="entry name" value="Pectin_lyase_fold/virulence"/>
</dbReference>
<accession>A0A0F9QR70</accession>
<organism evidence="1">
    <name type="scientific">marine sediment metagenome</name>
    <dbReference type="NCBI Taxonomy" id="412755"/>
    <lineage>
        <taxon>unclassified sequences</taxon>
        <taxon>metagenomes</taxon>
        <taxon>ecological metagenomes</taxon>
    </lineage>
</organism>